<protein>
    <submittedName>
        <fullName evidence="1">Uncharacterized protein</fullName>
    </submittedName>
</protein>
<evidence type="ECO:0000313" key="2">
    <source>
        <dbReference type="Proteomes" id="UP000013782"/>
    </source>
</evidence>
<comment type="caution">
    <text evidence="1">The sequence shown here is derived from an EMBL/GenBank/DDBJ whole genome shotgun (WGS) entry which is preliminary data.</text>
</comment>
<name>R2S5L8_9ENTE</name>
<sequence>MNTELIYQAVEQRLLREAHLYEAWQNFLGQKQNGRTYDLDETIALTKQSCDLHRLVLLDTPSERTLPEAWLLGYNALNRFLVCPKALDTYCSHLTFMPNKFVPPSPCVKTA</sequence>
<dbReference type="EMBL" id="AJAQ01000035">
    <property type="protein sequence ID" value="EOH90800.1"/>
    <property type="molecule type" value="Genomic_DNA"/>
</dbReference>
<dbReference type="AlphaFoldDB" id="R2S5L8"/>
<organism evidence="1 2">
    <name type="scientific">Enterococcus pallens ATCC BAA-351</name>
    <dbReference type="NCBI Taxonomy" id="1158607"/>
    <lineage>
        <taxon>Bacteria</taxon>
        <taxon>Bacillati</taxon>
        <taxon>Bacillota</taxon>
        <taxon>Bacilli</taxon>
        <taxon>Lactobacillales</taxon>
        <taxon>Enterococcaceae</taxon>
        <taxon>Enterococcus</taxon>
    </lineage>
</organism>
<gene>
    <name evidence="1" type="ORF">UAU_03339</name>
</gene>
<dbReference type="Proteomes" id="UP000013782">
    <property type="component" value="Unassembled WGS sequence"/>
</dbReference>
<accession>R2S5L8</accession>
<reference evidence="1 2" key="1">
    <citation type="submission" date="2013-02" db="EMBL/GenBank/DDBJ databases">
        <title>The Genome Sequence of Enterococcus pallens BAA-351.</title>
        <authorList>
            <consortium name="The Broad Institute Genome Sequencing Platform"/>
            <consortium name="The Broad Institute Genome Sequencing Center for Infectious Disease"/>
            <person name="Earl A.M."/>
            <person name="Gilmore M.S."/>
            <person name="Lebreton F."/>
            <person name="Walker B."/>
            <person name="Young S.K."/>
            <person name="Zeng Q."/>
            <person name="Gargeya S."/>
            <person name="Fitzgerald M."/>
            <person name="Haas B."/>
            <person name="Abouelleil A."/>
            <person name="Alvarado L."/>
            <person name="Arachchi H.M."/>
            <person name="Berlin A.M."/>
            <person name="Chapman S.B."/>
            <person name="Dewar J."/>
            <person name="Goldberg J."/>
            <person name="Griggs A."/>
            <person name="Gujja S."/>
            <person name="Hansen M."/>
            <person name="Howarth C."/>
            <person name="Imamovic A."/>
            <person name="Larimer J."/>
            <person name="McCowan C."/>
            <person name="Murphy C."/>
            <person name="Neiman D."/>
            <person name="Pearson M."/>
            <person name="Priest M."/>
            <person name="Roberts A."/>
            <person name="Saif S."/>
            <person name="Shea T."/>
            <person name="Sisk P."/>
            <person name="Sykes S."/>
            <person name="Wortman J."/>
            <person name="Nusbaum C."/>
            <person name="Birren B."/>
        </authorList>
    </citation>
    <scope>NUCLEOTIDE SEQUENCE [LARGE SCALE GENOMIC DNA]</scope>
    <source>
        <strain evidence="1 2">ATCC BAA-351</strain>
    </source>
</reference>
<proteinExistence type="predicted"/>
<evidence type="ECO:0000313" key="1">
    <source>
        <dbReference type="EMBL" id="EOH90800.1"/>
    </source>
</evidence>
<keyword evidence="2" id="KW-1185">Reference proteome</keyword>
<dbReference type="RefSeq" id="WP_010758316.1">
    <property type="nucleotide sequence ID" value="NZ_ASWD01000004.1"/>
</dbReference>
<dbReference type="HOGENOM" id="CLU_2154470_0_0_9"/>